<dbReference type="Gene3D" id="3.40.50.620">
    <property type="entry name" value="HUPs"/>
    <property type="match status" value="1"/>
</dbReference>
<dbReference type="Pfam" id="PF02698">
    <property type="entry name" value="DUF218"/>
    <property type="match status" value="1"/>
</dbReference>
<sequence>MATVGGEVIHSVFPWTEWHNCPGYVITTALNLGSIALDVAAVVGGAALSATGYGAVLGVPLAAWHGASLLNRLGKFGSLLPDAPSSRTDVNPSLGEGLDLPNGRFNLPDGRSPADITTDRGEAVHYREHVLDLGVSDEAVLVEPRAANTGQNITFSRQVLAEAGLAPATVMLVTMPYMQRRAYATTRRLWPEVEAVCASEPVGFRDYLAGIGDDRLVIDTMVGDLQRVIEYPDRGFAVEQHVPDDVHAAYQALVDAGFTSRLIGA</sequence>
<dbReference type="PANTHER" id="PTHR30336">
    <property type="entry name" value="INNER MEMBRANE PROTEIN, PROBABLE PERMEASE"/>
    <property type="match status" value="1"/>
</dbReference>
<reference evidence="2 3" key="1">
    <citation type="submission" date="2020-04" db="EMBL/GenBank/DDBJ databases">
        <title>Thermobifida alba genome sequencing and assembly.</title>
        <authorList>
            <person name="Luzics S."/>
            <person name="Horvath B."/>
            <person name="Nagy I."/>
            <person name="Toth A."/>
            <person name="Nagy I."/>
            <person name="Kukolya J."/>
        </authorList>
    </citation>
    <scope>NUCLEOTIDE SEQUENCE [LARGE SCALE GENOMIC DNA]</scope>
    <source>
        <strain evidence="2 3">DSM 43795</strain>
    </source>
</reference>
<dbReference type="Proteomes" id="UP000832041">
    <property type="component" value="Chromosome"/>
</dbReference>
<dbReference type="CDD" id="cd06259">
    <property type="entry name" value="YdcF-like"/>
    <property type="match status" value="1"/>
</dbReference>
<proteinExistence type="predicted"/>
<feature type="domain" description="DUF218" evidence="1">
    <location>
        <begin position="120"/>
        <end position="193"/>
    </location>
</feature>
<dbReference type="InterPro" id="IPR051599">
    <property type="entry name" value="Cell_Envelope_Assoc"/>
</dbReference>
<accession>A0ABY4L6S5</accession>
<dbReference type="EMBL" id="CP051627">
    <property type="protein sequence ID" value="UPT23371.1"/>
    <property type="molecule type" value="Genomic_DNA"/>
</dbReference>
<keyword evidence="3" id="KW-1185">Reference proteome</keyword>
<dbReference type="PANTHER" id="PTHR30336:SF20">
    <property type="entry name" value="DUF218 DOMAIN-CONTAINING PROTEIN"/>
    <property type="match status" value="1"/>
</dbReference>
<gene>
    <name evidence="2" type="ORF">FOF52_06405</name>
</gene>
<protein>
    <submittedName>
        <fullName evidence="2">YdcF family protein</fullName>
    </submittedName>
</protein>
<organism evidence="2 3">
    <name type="scientific">Thermobifida alba</name>
    <name type="common">Thermomonospora alba</name>
    <dbReference type="NCBI Taxonomy" id="53522"/>
    <lineage>
        <taxon>Bacteria</taxon>
        <taxon>Bacillati</taxon>
        <taxon>Actinomycetota</taxon>
        <taxon>Actinomycetes</taxon>
        <taxon>Streptosporangiales</taxon>
        <taxon>Nocardiopsidaceae</taxon>
        <taxon>Thermobifida</taxon>
    </lineage>
</organism>
<dbReference type="InterPro" id="IPR003848">
    <property type="entry name" value="DUF218"/>
</dbReference>
<dbReference type="InterPro" id="IPR014729">
    <property type="entry name" value="Rossmann-like_a/b/a_fold"/>
</dbReference>
<name>A0ABY4L6S5_THEAE</name>
<evidence type="ECO:0000313" key="3">
    <source>
        <dbReference type="Proteomes" id="UP000832041"/>
    </source>
</evidence>
<evidence type="ECO:0000313" key="2">
    <source>
        <dbReference type="EMBL" id="UPT23371.1"/>
    </source>
</evidence>
<evidence type="ECO:0000259" key="1">
    <source>
        <dbReference type="Pfam" id="PF02698"/>
    </source>
</evidence>